<dbReference type="AlphaFoldDB" id="A0A5J4RU01"/>
<dbReference type="GO" id="GO:0004536">
    <property type="term" value="F:DNA nuclease activity"/>
    <property type="evidence" value="ECO:0007669"/>
    <property type="project" value="InterPro"/>
</dbReference>
<evidence type="ECO:0000256" key="1">
    <source>
        <dbReference type="ARBA" id="ARBA00022723"/>
    </source>
</evidence>
<dbReference type="FunFam" id="3.20.20.140:FF:000005">
    <property type="entry name" value="TatD family hydrolase"/>
    <property type="match status" value="1"/>
</dbReference>
<dbReference type="GO" id="GO:0005829">
    <property type="term" value="C:cytosol"/>
    <property type="evidence" value="ECO:0007669"/>
    <property type="project" value="TreeGrafter"/>
</dbReference>
<dbReference type="SUPFAM" id="SSF51556">
    <property type="entry name" value="Metallo-dependent hydrolases"/>
    <property type="match status" value="1"/>
</dbReference>
<accession>A0A5J4RU01</accession>
<keyword evidence="1" id="KW-0479">Metal-binding</keyword>
<dbReference type="PANTHER" id="PTHR46124:SF4">
    <property type="entry name" value="HYDROLASE TATD"/>
    <property type="match status" value="1"/>
</dbReference>
<sequence length="259" mass="29444">MRFIDSHSHLFLEEFAGDLPEVIDRAKAAGVSHIFMPNIDSSTIASMLRVCAAYKNYCYPMIGLHPTSVSLSYREELDIVARQLASYNDYVAIGEVGIDLYWDKTYLKEQLVVFDKQIQWALEYQLPVIIHCRDAFEQVYNTLYPYKNTVLTGIFHSFTGTEEEAGKILSEFTGFMIGINGVVTFKNSSLPQVLTNIPLKRMVLETDAPYLAPVPHRGRRNETAYLKDVLMRVAEIRQVSPEEIARMTSENTLELFGIA</sequence>
<keyword evidence="2 3" id="KW-0378">Hydrolase</keyword>
<name>A0A5J4RU01_9ZZZZ</name>
<comment type="caution">
    <text evidence="3">The sequence shown here is derived from an EMBL/GenBank/DDBJ whole genome shotgun (WGS) entry which is preliminary data.</text>
</comment>
<dbReference type="CDD" id="cd01310">
    <property type="entry name" value="TatD_DNAse"/>
    <property type="match status" value="1"/>
</dbReference>
<proteinExistence type="predicted"/>
<dbReference type="Gene3D" id="3.20.20.140">
    <property type="entry name" value="Metal-dependent hydrolases"/>
    <property type="match status" value="1"/>
</dbReference>
<dbReference type="InterPro" id="IPR018228">
    <property type="entry name" value="DNase_TatD-rel_CS"/>
</dbReference>
<gene>
    <name evidence="3" type="ORF">EZS27_015295</name>
</gene>
<protein>
    <submittedName>
        <fullName evidence="3">Putative metal-dependent hydrolase YcfH</fullName>
        <ecNumber evidence="3">3.1.-.-</ecNumber>
    </submittedName>
</protein>
<dbReference type="EMBL" id="SNRY01000781">
    <property type="protein sequence ID" value="KAA6336550.1"/>
    <property type="molecule type" value="Genomic_DNA"/>
</dbReference>
<dbReference type="EC" id="3.1.-.-" evidence="3"/>
<reference evidence="3" key="1">
    <citation type="submission" date="2019-03" db="EMBL/GenBank/DDBJ databases">
        <title>Single cell metagenomics reveals metabolic interactions within the superorganism composed of flagellate Streblomastix strix and complex community of Bacteroidetes bacteria on its surface.</title>
        <authorList>
            <person name="Treitli S.C."/>
            <person name="Kolisko M."/>
            <person name="Husnik F."/>
            <person name="Keeling P."/>
            <person name="Hampl V."/>
        </authorList>
    </citation>
    <scope>NUCLEOTIDE SEQUENCE</scope>
    <source>
        <strain evidence="3">STM</strain>
    </source>
</reference>
<dbReference type="PROSITE" id="PS01090">
    <property type="entry name" value="TATD_2"/>
    <property type="match status" value="1"/>
</dbReference>
<dbReference type="GO" id="GO:0016788">
    <property type="term" value="F:hydrolase activity, acting on ester bonds"/>
    <property type="evidence" value="ECO:0007669"/>
    <property type="project" value="InterPro"/>
</dbReference>
<dbReference type="NCBIfam" id="TIGR00010">
    <property type="entry name" value="YchF/TatD family DNA exonuclease"/>
    <property type="match status" value="1"/>
</dbReference>
<dbReference type="PANTHER" id="PTHR46124">
    <property type="entry name" value="D-AMINOACYL-TRNA DEACYLASE"/>
    <property type="match status" value="1"/>
</dbReference>
<dbReference type="InterPro" id="IPR015991">
    <property type="entry name" value="TatD/YcfH-like"/>
</dbReference>
<dbReference type="Pfam" id="PF01026">
    <property type="entry name" value="TatD_DNase"/>
    <property type="match status" value="1"/>
</dbReference>
<dbReference type="PIRSF" id="PIRSF005902">
    <property type="entry name" value="DNase_TatD"/>
    <property type="match status" value="1"/>
</dbReference>
<dbReference type="InterPro" id="IPR001130">
    <property type="entry name" value="TatD-like"/>
</dbReference>
<evidence type="ECO:0000256" key="2">
    <source>
        <dbReference type="ARBA" id="ARBA00022801"/>
    </source>
</evidence>
<dbReference type="InterPro" id="IPR032466">
    <property type="entry name" value="Metal_Hydrolase"/>
</dbReference>
<dbReference type="GO" id="GO:0046872">
    <property type="term" value="F:metal ion binding"/>
    <property type="evidence" value="ECO:0007669"/>
    <property type="project" value="UniProtKB-KW"/>
</dbReference>
<evidence type="ECO:0000313" key="3">
    <source>
        <dbReference type="EMBL" id="KAA6336550.1"/>
    </source>
</evidence>
<organism evidence="3">
    <name type="scientific">termite gut metagenome</name>
    <dbReference type="NCBI Taxonomy" id="433724"/>
    <lineage>
        <taxon>unclassified sequences</taxon>
        <taxon>metagenomes</taxon>
        <taxon>organismal metagenomes</taxon>
    </lineage>
</organism>